<name>A0ABQ6MBM6_9STRA</name>
<evidence type="ECO:0000256" key="4">
    <source>
        <dbReference type="ARBA" id="ARBA00023069"/>
    </source>
</evidence>
<evidence type="ECO:0000256" key="2">
    <source>
        <dbReference type="ARBA" id="ARBA00004496"/>
    </source>
</evidence>
<dbReference type="Gene3D" id="1.20.1520.10">
    <property type="entry name" value="ADP-ribosylation factor-like 2-binding protein, domain"/>
    <property type="match status" value="1"/>
</dbReference>
<feature type="region of interest" description="Disordered" evidence="6">
    <location>
        <begin position="1"/>
        <end position="23"/>
    </location>
</feature>
<evidence type="ECO:0000259" key="7">
    <source>
        <dbReference type="Pfam" id="PF11527"/>
    </source>
</evidence>
<evidence type="ECO:0000313" key="9">
    <source>
        <dbReference type="Proteomes" id="UP001165060"/>
    </source>
</evidence>
<comment type="caution">
    <text evidence="8">The sequence shown here is derived from an EMBL/GenBank/DDBJ whole genome shotgun (WGS) entry which is preliminary data.</text>
</comment>
<dbReference type="EMBL" id="BRYB01001316">
    <property type="protein sequence ID" value="GMI23081.1"/>
    <property type="molecule type" value="Genomic_DNA"/>
</dbReference>
<protein>
    <recommendedName>
        <fullName evidence="7">BART domain-containing protein</fullName>
    </recommendedName>
</protein>
<feature type="region of interest" description="Disordered" evidence="6">
    <location>
        <begin position="133"/>
        <end position="163"/>
    </location>
</feature>
<evidence type="ECO:0000313" key="8">
    <source>
        <dbReference type="EMBL" id="GMI23081.1"/>
    </source>
</evidence>
<evidence type="ECO:0000256" key="1">
    <source>
        <dbReference type="ARBA" id="ARBA00004138"/>
    </source>
</evidence>
<keyword evidence="3" id="KW-0963">Cytoplasm</keyword>
<organism evidence="8 9">
    <name type="scientific">Tetraparma gracilis</name>
    <dbReference type="NCBI Taxonomy" id="2962635"/>
    <lineage>
        <taxon>Eukaryota</taxon>
        <taxon>Sar</taxon>
        <taxon>Stramenopiles</taxon>
        <taxon>Ochrophyta</taxon>
        <taxon>Bolidophyceae</taxon>
        <taxon>Parmales</taxon>
        <taxon>Triparmaceae</taxon>
        <taxon>Tetraparma</taxon>
    </lineage>
</organism>
<evidence type="ECO:0000256" key="6">
    <source>
        <dbReference type="SAM" id="MobiDB-lite"/>
    </source>
</evidence>
<proteinExistence type="predicted"/>
<gene>
    <name evidence="8" type="ORF">TeGR_g9798</name>
</gene>
<reference evidence="8 9" key="1">
    <citation type="journal article" date="2023" name="Commun. Biol.">
        <title>Genome analysis of Parmales, the sister group of diatoms, reveals the evolutionary specialization of diatoms from phago-mixotrophs to photoautotrophs.</title>
        <authorList>
            <person name="Ban H."/>
            <person name="Sato S."/>
            <person name="Yoshikawa S."/>
            <person name="Yamada K."/>
            <person name="Nakamura Y."/>
            <person name="Ichinomiya M."/>
            <person name="Sato N."/>
            <person name="Blanc-Mathieu R."/>
            <person name="Endo H."/>
            <person name="Kuwata A."/>
            <person name="Ogata H."/>
        </authorList>
    </citation>
    <scope>NUCLEOTIDE SEQUENCE [LARGE SCALE GENOMIC DNA]</scope>
</reference>
<feature type="compositionally biased region" description="Basic and acidic residues" evidence="6">
    <location>
        <begin position="1"/>
        <end position="18"/>
    </location>
</feature>
<evidence type="ECO:0000256" key="3">
    <source>
        <dbReference type="ARBA" id="ARBA00022490"/>
    </source>
</evidence>
<dbReference type="Proteomes" id="UP001165060">
    <property type="component" value="Unassembled WGS sequence"/>
</dbReference>
<evidence type="ECO:0000256" key="5">
    <source>
        <dbReference type="ARBA" id="ARBA00023273"/>
    </source>
</evidence>
<feature type="domain" description="BART" evidence="7">
    <location>
        <begin position="33"/>
        <end position="134"/>
    </location>
</feature>
<keyword evidence="9" id="KW-1185">Reference proteome</keyword>
<dbReference type="InterPro" id="IPR023379">
    <property type="entry name" value="BART_dom"/>
</dbReference>
<sequence length="311" mass="35270">MPPSPKEESKGGDTHRDTVSNPTTLALIRWGTGRAFEEDLAGWMEGRAEIFKEKVEPGDEQPLEWGSCFSEYCTWLDEQLSSFCAENDMSPKEVSSAMAESMEEHGDEFFPTFMSITEYNTFREHMVKLAERRERERDAAEAREEGEESGGGNISGTWVADPDKYDPEQAERALAHGGCPWVYKKVLKRAARFIKDVTVTQASEGITFAFTIHLFGTTVNYIPYDETIATTNLWGKPLKTRCPRPEPGQDGVAYEQFENPGIPADTKDTSRWFLQDDGQTLVWESSVYRPDLDKLVVYSQYLRRKDGGSRK</sequence>
<comment type="subcellular location">
    <subcellularLocation>
        <location evidence="1">Cell projection</location>
        <location evidence="1">Cilium</location>
    </subcellularLocation>
    <subcellularLocation>
        <location evidence="2">Cytoplasm</location>
    </subcellularLocation>
</comment>
<keyword evidence="5" id="KW-0966">Cell projection</keyword>
<keyword evidence="4" id="KW-0969">Cilium</keyword>
<dbReference type="InterPro" id="IPR042541">
    <property type="entry name" value="BART_sf"/>
</dbReference>
<feature type="compositionally biased region" description="Basic and acidic residues" evidence="6">
    <location>
        <begin position="133"/>
        <end position="143"/>
    </location>
</feature>
<accession>A0ABQ6MBM6</accession>
<dbReference type="Pfam" id="PF11527">
    <property type="entry name" value="ARL2_Bind_BART"/>
    <property type="match status" value="1"/>
</dbReference>